<reference evidence="3" key="2">
    <citation type="submission" date="2021-01" db="UniProtKB">
        <authorList>
            <consortium name="EnsemblPlants"/>
        </authorList>
    </citation>
    <scope>IDENTIFICATION</scope>
</reference>
<dbReference type="Gramene" id="QL11p019943:mrna">
    <property type="protein sequence ID" value="QL11p019943:mrna:CDS:1"/>
    <property type="gene ID" value="QL11p019943"/>
</dbReference>
<dbReference type="GeneID" id="115967301"/>
<dbReference type="InParanoid" id="A0A7N2MX57"/>
<dbReference type="RefSeq" id="XP_030942237.1">
    <property type="nucleotide sequence ID" value="XM_031086377.1"/>
</dbReference>
<keyword evidence="4" id="KW-1185">Reference proteome</keyword>
<evidence type="ECO:0000256" key="1">
    <source>
        <dbReference type="ARBA" id="ARBA00022441"/>
    </source>
</evidence>
<gene>
    <name evidence="3" type="primary">LOC115967301</name>
</gene>
<name>A0A7N2MX57_QUELO</name>
<dbReference type="OrthoDB" id="1540751at2759"/>
<evidence type="ECO:0000256" key="2">
    <source>
        <dbReference type="ARBA" id="ARBA00022737"/>
    </source>
</evidence>
<dbReference type="EnsemblPlants" id="QL11p019943:mrna">
    <property type="protein sequence ID" value="QL11p019943:mrna:CDS:1"/>
    <property type="gene ID" value="QL11p019943"/>
</dbReference>
<reference evidence="3 4" key="1">
    <citation type="journal article" date="2016" name="G3 (Bethesda)">
        <title>First Draft Assembly and Annotation of the Genome of a California Endemic Oak Quercus lobata Nee (Fagaceae).</title>
        <authorList>
            <person name="Sork V.L."/>
            <person name="Fitz-Gibbon S.T."/>
            <person name="Puiu D."/>
            <person name="Crepeau M."/>
            <person name="Gugger P.F."/>
            <person name="Sherman R."/>
            <person name="Stevens K."/>
            <person name="Langley C.H."/>
            <person name="Pellegrini M."/>
            <person name="Salzberg S.L."/>
        </authorList>
    </citation>
    <scope>NUCLEOTIDE SEQUENCE [LARGE SCALE GENOMIC DNA]</scope>
    <source>
        <strain evidence="3 4">cv. SW786</strain>
    </source>
</reference>
<accession>A0A7N2MX57</accession>
<proteinExistence type="predicted"/>
<keyword evidence="1" id="KW-0880">Kelch repeat</keyword>
<organism evidence="3 4">
    <name type="scientific">Quercus lobata</name>
    <name type="common">Valley oak</name>
    <dbReference type="NCBI Taxonomy" id="97700"/>
    <lineage>
        <taxon>Eukaryota</taxon>
        <taxon>Viridiplantae</taxon>
        <taxon>Streptophyta</taxon>
        <taxon>Embryophyta</taxon>
        <taxon>Tracheophyta</taxon>
        <taxon>Spermatophyta</taxon>
        <taxon>Magnoliopsida</taxon>
        <taxon>eudicotyledons</taxon>
        <taxon>Gunneridae</taxon>
        <taxon>Pentapetalae</taxon>
        <taxon>rosids</taxon>
        <taxon>fabids</taxon>
        <taxon>Fagales</taxon>
        <taxon>Fagaceae</taxon>
        <taxon>Quercus</taxon>
    </lineage>
</organism>
<evidence type="ECO:0000313" key="4">
    <source>
        <dbReference type="Proteomes" id="UP000594261"/>
    </source>
</evidence>
<dbReference type="PANTHER" id="PTHR24412:SF488">
    <property type="entry name" value="KELCH-LIKE PROTEIN 24"/>
    <property type="match status" value="1"/>
</dbReference>
<dbReference type="EMBL" id="LRBV02000011">
    <property type="status" value="NOT_ANNOTATED_CDS"/>
    <property type="molecule type" value="Genomic_DNA"/>
</dbReference>
<dbReference type="SUPFAM" id="SSF117281">
    <property type="entry name" value="Kelch motif"/>
    <property type="match status" value="1"/>
</dbReference>
<sequence length="399" mass="45611">MKERVWADDEEGYKILFCGMVSAESVGLSDEGPGHPIGWFSINIPDPECRPLYSPSHLAKMRKKRGKIFHLKKKIKVTKQPLKAISVRISDLYKHSAAIGSYLYSLGGMEDPSSSSSNNPEEDCVEMWRLDLTDPSHWSRGPKMTFPRWDPQTIVLDGKLYALGFLLATDCPSECGWMEVYDPELATWEPLPNPPSPPPSCYQIRRDDFTCAVIESNKEILLVKHFVAEEDNLYFATCYSFNIHTRSWITHMPLKRKLLGSFPPLLDRRAVVVGASLYWAALSEEEHELESSRFYVQAYNLDKDVWLHGTLNASPLFEKHEGARSFDLGSPRLLHLRDHFFCLLLHAYSSTSLDYLYCLILNIDDDYKLHKLRISIMSVQKYPMTDVSSLWDNVLLGPG</sequence>
<keyword evidence="2" id="KW-0677">Repeat</keyword>
<protein>
    <recommendedName>
        <fullName evidence="5">F-box/kelch-repeat protein</fullName>
    </recommendedName>
</protein>
<dbReference type="Gene3D" id="2.120.10.80">
    <property type="entry name" value="Kelch-type beta propeller"/>
    <property type="match status" value="1"/>
</dbReference>
<dbReference type="KEGG" id="qlo:115967301"/>
<dbReference type="InterPro" id="IPR015915">
    <property type="entry name" value="Kelch-typ_b-propeller"/>
</dbReference>
<dbReference type="PANTHER" id="PTHR24412">
    <property type="entry name" value="KELCH PROTEIN"/>
    <property type="match status" value="1"/>
</dbReference>
<evidence type="ECO:0000313" key="3">
    <source>
        <dbReference type="EnsemblPlants" id="QL11p019943:mrna:CDS:1"/>
    </source>
</evidence>
<dbReference type="AlphaFoldDB" id="A0A7N2MX57"/>
<dbReference type="Proteomes" id="UP000594261">
    <property type="component" value="Chromosome 11"/>
</dbReference>
<evidence type="ECO:0008006" key="5">
    <source>
        <dbReference type="Google" id="ProtNLM"/>
    </source>
</evidence>